<reference evidence="2 3" key="1">
    <citation type="journal article" date="2010" name="Stand. Genomic Sci.">
        <title>Complete genome sequence of Cellulophaga algicola type strain (IC166).</title>
        <authorList>
            <person name="Abt B."/>
            <person name="Lu M."/>
            <person name="Misra M."/>
            <person name="Han C."/>
            <person name="Nolan M."/>
            <person name="Lucas S."/>
            <person name="Hammon N."/>
            <person name="Deshpande S."/>
            <person name="Cheng J.F."/>
            <person name="Tapia R."/>
            <person name="Goodwin L."/>
            <person name="Pitluck S."/>
            <person name="Liolios K."/>
            <person name="Pagani I."/>
            <person name="Ivanova N."/>
            <person name="Mavromatis K."/>
            <person name="Ovchinikova G."/>
            <person name="Pati A."/>
            <person name="Chen A."/>
            <person name="Palaniappan K."/>
            <person name="Land M."/>
            <person name="Hauser L."/>
            <person name="Chang Y.J."/>
            <person name="Jeffries C.D."/>
            <person name="Detter J.C."/>
            <person name="Brambilla E."/>
            <person name="Rohde M."/>
            <person name="Tindall B.J."/>
            <person name="Goker M."/>
            <person name="Woyke T."/>
            <person name="Bristow J."/>
            <person name="Eisen J.A."/>
            <person name="Markowitz V."/>
            <person name="Hugenholtz P."/>
            <person name="Kyrpides N.C."/>
            <person name="Klenk H.P."/>
            <person name="Lapidus A."/>
        </authorList>
    </citation>
    <scope>NUCLEOTIDE SEQUENCE [LARGE SCALE GENOMIC DNA]</scope>
    <source>
        <strain evidence="3">DSM 14237 / IC166 / ACAM 630</strain>
    </source>
</reference>
<evidence type="ECO:0008006" key="4">
    <source>
        <dbReference type="Google" id="ProtNLM"/>
    </source>
</evidence>
<sequence length="309" mass="36678">MIQKLLLVTLLFISLSSCKAQTTHKTATTMESYSKKLDNLEVKMFVETNIKDRKTSWDIYVYNSKKDSVLIDHFEYPRIYEKEQEYISGDIRKHIIIGDVILEHKTIYLMLYKHGKTYLNTYEFTDDKKFIKNEYFAAKLATGTYLNFGHPFYDAEIKIFPEDEIYIKFDGGTEVFSGNGSITLLKFDNLKKKLTKVIFNKSSKIVVKDNDKLFETLNINNKEKIGIEIKKILFESKLMKKEDNFNYVDYIYDRSVKIDLEQINKIKGGIIYFFYQINKMEGIKIIRYDNYENEWLIGNYKEERIKSEE</sequence>
<dbReference type="PROSITE" id="PS51257">
    <property type="entry name" value="PROKAR_LIPOPROTEIN"/>
    <property type="match status" value="1"/>
</dbReference>
<protein>
    <recommendedName>
        <fullName evidence="4">Lipoprotein</fullName>
    </recommendedName>
</protein>
<dbReference type="HOGENOM" id="CLU_899230_0_0_10"/>
<dbReference type="EMBL" id="CP002453">
    <property type="protein sequence ID" value="ADV50558.1"/>
    <property type="molecule type" value="Genomic_DNA"/>
</dbReference>
<keyword evidence="1" id="KW-0732">Signal</keyword>
<accession>E6X5Z9</accession>
<organism evidence="2 3">
    <name type="scientific">Cellulophaga algicola (strain DSM 14237 / IC166 / ACAM 630)</name>
    <dbReference type="NCBI Taxonomy" id="688270"/>
    <lineage>
        <taxon>Bacteria</taxon>
        <taxon>Pseudomonadati</taxon>
        <taxon>Bacteroidota</taxon>
        <taxon>Flavobacteriia</taxon>
        <taxon>Flavobacteriales</taxon>
        <taxon>Flavobacteriaceae</taxon>
        <taxon>Cellulophaga</taxon>
    </lineage>
</organism>
<evidence type="ECO:0000256" key="1">
    <source>
        <dbReference type="SAM" id="SignalP"/>
    </source>
</evidence>
<name>E6X5Z9_CELAD</name>
<feature type="signal peptide" evidence="1">
    <location>
        <begin position="1"/>
        <end position="20"/>
    </location>
</feature>
<dbReference type="Proteomes" id="UP000008634">
    <property type="component" value="Chromosome"/>
</dbReference>
<dbReference type="AlphaFoldDB" id="E6X5Z9"/>
<evidence type="ECO:0000313" key="2">
    <source>
        <dbReference type="EMBL" id="ADV50558.1"/>
    </source>
</evidence>
<dbReference type="STRING" id="688270.Celal_3292"/>
<keyword evidence="3" id="KW-1185">Reference proteome</keyword>
<dbReference type="KEGG" id="cao:Celal_3292"/>
<evidence type="ECO:0000313" key="3">
    <source>
        <dbReference type="Proteomes" id="UP000008634"/>
    </source>
</evidence>
<dbReference type="RefSeq" id="WP_013552016.1">
    <property type="nucleotide sequence ID" value="NC_014934.1"/>
</dbReference>
<proteinExistence type="predicted"/>
<gene>
    <name evidence="2" type="ordered locus">Celal_3292</name>
</gene>
<feature type="chain" id="PRO_5003212779" description="Lipoprotein" evidence="1">
    <location>
        <begin position="21"/>
        <end position="309"/>
    </location>
</feature>